<dbReference type="GO" id="GO:0031510">
    <property type="term" value="C:SUMO activating enzyme complex"/>
    <property type="evidence" value="ECO:0007669"/>
    <property type="project" value="TreeGrafter"/>
</dbReference>
<keyword evidence="1" id="KW-0547">Nucleotide-binding</keyword>
<dbReference type="Gene3D" id="3.40.50.720">
    <property type="entry name" value="NAD(P)-binding Rossmann-like Domain"/>
    <property type="match status" value="1"/>
</dbReference>
<dbReference type="GO" id="GO:0005524">
    <property type="term" value="F:ATP binding"/>
    <property type="evidence" value="ECO:0007669"/>
    <property type="project" value="UniProtKB-KW"/>
</dbReference>
<keyword evidence="7" id="KW-1185">Reference proteome</keyword>
<proteinExistence type="predicted"/>
<evidence type="ECO:0000256" key="2">
    <source>
        <dbReference type="ARBA" id="ARBA00022786"/>
    </source>
</evidence>
<dbReference type="PANTHER" id="PTHR10953">
    <property type="entry name" value="UBIQUITIN-ACTIVATING ENZYME E1"/>
    <property type="match status" value="1"/>
</dbReference>
<evidence type="ECO:0000256" key="3">
    <source>
        <dbReference type="ARBA" id="ARBA00022840"/>
    </source>
</evidence>
<dbReference type="Pfam" id="PF00899">
    <property type="entry name" value="ThiF"/>
    <property type="match status" value="1"/>
</dbReference>
<dbReference type="PANTHER" id="PTHR10953:SF5">
    <property type="entry name" value="SUMO-ACTIVATING ENZYME SUBUNIT 2"/>
    <property type="match status" value="1"/>
</dbReference>
<evidence type="ECO:0000259" key="5">
    <source>
        <dbReference type="Pfam" id="PF00899"/>
    </source>
</evidence>
<keyword evidence="2" id="KW-0833">Ubl conjugation pathway</keyword>
<protein>
    <recommendedName>
        <fullName evidence="5">THIF-type NAD/FAD binding fold domain-containing protein</fullName>
    </recommendedName>
</protein>
<dbReference type="AlphaFoldDB" id="A0A9K3CY41"/>
<reference evidence="6 7" key="1">
    <citation type="journal article" date="2018" name="PLoS ONE">
        <title>The draft genome of Kipferlia bialata reveals reductive genome evolution in fornicate parasites.</title>
        <authorList>
            <person name="Tanifuji G."/>
            <person name="Takabayashi S."/>
            <person name="Kume K."/>
            <person name="Takagi M."/>
            <person name="Nakayama T."/>
            <person name="Kamikawa R."/>
            <person name="Inagaki Y."/>
            <person name="Hashimoto T."/>
        </authorList>
    </citation>
    <scope>NUCLEOTIDE SEQUENCE [LARGE SCALE GENOMIC DNA]</scope>
    <source>
        <strain evidence="6">NY0173</strain>
    </source>
</reference>
<evidence type="ECO:0000256" key="1">
    <source>
        <dbReference type="ARBA" id="ARBA00022741"/>
    </source>
</evidence>
<sequence length="893" mass="95212">CMEDAPPVEGAAPLSAETQRDRVVRDTVVLCTVSLYLRVFGPVVPCTHPSIAHSFANDQIGRVLLSHLGSEGVRPAIPRHLLGALALSIGNASGAGMVECYRPLQGTGPEKGVTILSLSLSLAEMLSPEGLERAKGESRDNSTPSVLTHLLEPAMKPLLSIPETLGLVKTARHMLWVAVQDMLQSMPPLSCLKADDPSLTSIRDTETACWVAVASDLVSDASSDTTQRVGHLYCLDYVVKAWCSRIGASTIGDIPNPEAPCCSLLTVSSTKDLARLLKKRVESGEDRVDGDETIAAVCEYLSLLLSLSPPSRRTALRGVLTPLLNVSLTTALPLHMPPRVSVSVLSLCMAMGMALPEGALPALSTPISVQAMLSDDELSLPPGALSALLMAEREREREGEGVKRRAGQEAVLCLDDTKAMKHHLQSIKTRLISHSLPLPVCAMLAMALCTSSEQGMVKLGTILVNVLGREASSSLASSMVSSAVKKLTEKTRSDDNVASLTQVTDGGAAAMHLVFGALARHMASLGFSQGERDKVEARESVVGSASMLRLVSVVTSNLLGSSPEECIVCDSGAHKALTLWGGLLNTQPSTLLALMDGEMATEGERERDTAPKAGEALARQAVEDEYLCRLLLGSKLYGLLPAARQHPLAEHVKGLFSVLRKLHVLLDDCDETNRILIVGAGGIGCELAKLVVQCQFEHVEFIDLDTIDLSNLNRQFVFSLDTIGTSKALTCAAYINDRIHKKCIGYHDNIFSEAFGPQYFMGFDVVINALDNAAARARVSLMCTVAGVPLVDAGTAGHNGTVSSFIPNQTGCFGCTGVKDSDNGKGNLPVCTVRTYPSKPHHCIVYAETLLGRFRASYDEQSDKTSMLSDVLCPRVPVQDEDAALSLSLSLPL</sequence>
<dbReference type="SUPFAM" id="SSF69572">
    <property type="entry name" value="Activating enzymes of the ubiquitin-like proteins"/>
    <property type="match status" value="1"/>
</dbReference>
<dbReference type="GO" id="GO:0016925">
    <property type="term" value="P:protein sumoylation"/>
    <property type="evidence" value="ECO:0007669"/>
    <property type="project" value="TreeGrafter"/>
</dbReference>
<dbReference type="GO" id="GO:0019948">
    <property type="term" value="F:SUMO activating enzyme activity"/>
    <property type="evidence" value="ECO:0007669"/>
    <property type="project" value="TreeGrafter"/>
</dbReference>
<dbReference type="InterPro" id="IPR023318">
    <property type="entry name" value="Ub_act_enz_dom_a_sf"/>
</dbReference>
<organism evidence="6 7">
    <name type="scientific">Kipferlia bialata</name>
    <dbReference type="NCBI Taxonomy" id="797122"/>
    <lineage>
        <taxon>Eukaryota</taxon>
        <taxon>Metamonada</taxon>
        <taxon>Carpediemonas-like organisms</taxon>
        <taxon>Kipferlia</taxon>
    </lineage>
</organism>
<feature type="domain" description="THIF-type NAD/FAD binding fold" evidence="5">
    <location>
        <begin position="673"/>
        <end position="835"/>
    </location>
</feature>
<dbReference type="OrthoDB" id="10255449at2759"/>
<evidence type="ECO:0000313" key="7">
    <source>
        <dbReference type="Proteomes" id="UP000265618"/>
    </source>
</evidence>
<dbReference type="InterPro" id="IPR035985">
    <property type="entry name" value="Ubiquitin-activating_enz"/>
</dbReference>
<comment type="pathway">
    <text evidence="4">Protein modification.</text>
</comment>
<keyword evidence="3" id="KW-0067">ATP-binding</keyword>
<dbReference type="EMBL" id="BDIP01001458">
    <property type="protein sequence ID" value="GIQ84441.1"/>
    <property type="molecule type" value="Genomic_DNA"/>
</dbReference>
<accession>A0A9K3CY41</accession>
<evidence type="ECO:0000256" key="4">
    <source>
        <dbReference type="ARBA" id="ARBA00043952"/>
    </source>
</evidence>
<dbReference type="Gene3D" id="1.10.10.520">
    <property type="entry name" value="Ubiquitin activating enzymes (Uba3). Chain: B, domain 2"/>
    <property type="match status" value="1"/>
</dbReference>
<feature type="non-terminal residue" evidence="6">
    <location>
        <position position="1"/>
    </location>
</feature>
<dbReference type="GO" id="GO:0005737">
    <property type="term" value="C:cytoplasm"/>
    <property type="evidence" value="ECO:0007669"/>
    <property type="project" value="TreeGrafter"/>
</dbReference>
<name>A0A9K3CY41_9EUKA</name>
<dbReference type="Proteomes" id="UP000265618">
    <property type="component" value="Unassembled WGS sequence"/>
</dbReference>
<evidence type="ECO:0000313" key="6">
    <source>
        <dbReference type="EMBL" id="GIQ84441.1"/>
    </source>
</evidence>
<dbReference type="InterPro" id="IPR000594">
    <property type="entry name" value="ThiF_NAD_FAD-bd"/>
</dbReference>
<dbReference type="InterPro" id="IPR045886">
    <property type="entry name" value="ThiF/MoeB/HesA"/>
</dbReference>
<gene>
    <name evidence="6" type="ORF">KIPB_005932</name>
</gene>
<comment type="caution">
    <text evidence="6">The sequence shown here is derived from an EMBL/GenBank/DDBJ whole genome shotgun (WGS) entry which is preliminary data.</text>
</comment>